<reference evidence="2" key="5">
    <citation type="journal article" date="2021" name="G3 (Bethesda)">
        <title>Aegilops tauschii genome assembly Aet v5.0 features greater sequence contiguity and improved annotation.</title>
        <authorList>
            <person name="Wang L."/>
            <person name="Zhu T."/>
            <person name="Rodriguez J.C."/>
            <person name="Deal K.R."/>
            <person name="Dubcovsky J."/>
            <person name="McGuire P.E."/>
            <person name="Lux T."/>
            <person name="Spannagl M."/>
            <person name="Mayer K.F.X."/>
            <person name="Baldrich P."/>
            <person name="Meyers B.C."/>
            <person name="Huo N."/>
            <person name="Gu Y.Q."/>
            <person name="Zhou H."/>
            <person name="Devos K.M."/>
            <person name="Bennetzen J.L."/>
            <person name="Unver T."/>
            <person name="Budak H."/>
            <person name="Gulick P.J."/>
            <person name="Galiba G."/>
            <person name="Kalapos B."/>
            <person name="Nelson D.R."/>
            <person name="Li P."/>
            <person name="You F.M."/>
            <person name="Luo M.C."/>
            <person name="Dvorak J."/>
        </authorList>
    </citation>
    <scope>NUCLEOTIDE SEQUENCE [LARGE SCALE GENOMIC DNA]</scope>
    <source>
        <strain evidence="2">cv. AL8/78</strain>
    </source>
</reference>
<dbReference type="Proteomes" id="UP000015105">
    <property type="component" value="Chromosome 3D"/>
</dbReference>
<feature type="region of interest" description="Disordered" evidence="1">
    <location>
        <begin position="75"/>
        <end position="94"/>
    </location>
</feature>
<evidence type="ECO:0000313" key="2">
    <source>
        <dbReference type="EnsemblPlants" id="AET3Gv20192800.16"/>
    </source>
</evidence>
<keyword evidence="3" id="KW-1185">Reference proteome</keyword>
<proteinExistence type="predicted"/>
<evidence type="ECO:0000256" key="1">
    <source>
        <dbReference type="SAM" id="MobiDB-lite"/>
    </source>
</evidence>
<sequence length="94" mass="9997">GPRRRGRGELRWRSGREYKSRRRIQGNRGAAARGRWQVRGIVAEGMPSTCLVPAAGAERGGGRWGSSTRLAAAATSSSASSSSLENAADVPLFQ</sequence>
<organism evidence="2 3">
    <name type="scientific">Aegilops tauschii subsp. strangulata</name>
    <name type="common">Goatgrass</name>
    <dbReference type="NCBI Taxonomy" id="200361"/>
    <lineage>
        <taxon>Eukaryota</taxon>
        <taxon>Viridiplantae</taxon>
        <taxon>Streptophyta</taxon>
        <taxon>Embryophyta</taxon>
        <taxon>Tracheophyta</taxon>
        <taxon>Spermatophyta</taxon>
        <taxon>Magnoliopsida</taxon>
        <taxon>Liliopsida</taxon>
        <taxon>Poales</taxon>
        <taxon>Poaceae</taxon>
        <taxon>BOP clade</taxon>
        <taxon>Pooideae</taxon>
        <taxon>Triticodae</taxon>
        <taxon>Triticeae</taxon>
        <taxon>Triticinae</taxon>
        <taxon>Aegilops</taxon>
    </lineage>
</organism>
<feature type="compositionally biased region" description="Low complexity" evidence="1">
    <location>
        <begin position="75"/>
        <end position="84"/>
    </location>
</feature>
<reference evidence="2" key="3">
    <citation type="journal article" date="2017" name="Nature">
        <title>Genome sequence of the progenitor of the wheat D genome Aegilops tauschii.</title>
        <authorList>
            <person name="Luo M.C."/>
            <person name="Gu Y.Q."/>
            <person name="Puiu D."/>
            <person name="Wang H."/>
            <person name="Twardziok S.O."/>
            <person name="Deal K.R."/>
            <person name="Huo N."/>
            <person name="Zhu T."/>
            <person name="Wang L."/>
            <person name="Wang Y."/>
            <person name="McGuire P.E."/>
            <person name="Liu S."/>
            <person name="Long H."/>
            <person name="Ramasamy R.K."/>
            <person name="Rodriguez J.C."/>
            <person name="Van S.L."/>
            <person name="Yuan L."/>
            <person name="Wang Z."/>
            <person name="Xia Z."/>
            <person name="Xiao L."/>
            <person name="Anderson O.D."/>
            <person name="Ouyang S."/>
            <person name="Liang Y."/>
            <person name="Zimin A.V."/>
            <person name="Pertea G."/>
            <person name="Qi P."/>
            <person name="Bennetzen J.L."/>
            <person name="Dai X."/>
            <person name="Dawson M.W."/>
            <person name="Muller H.G."/>
            <person name="Kugler K."/>
            <person name="Rivarola-Duarte L."/>
            <person name="Spannagl M."/>
            <person name="Mayer K.F.X."/>
            <person name="Lu F.H."/>
            <person name="Bevan M.W."/>
            <person name="Leroy P."/>
            <person name="Li P."/>
            <person name="You F.M."/>
            <person name="Sun Q."/>
            <person name="Liu Z."/>
            <person name="Lyons E."/>
            <person name="Wicker T."/>
            <person name="Salzberg S.L."/>
            <person name="Devos K.M."/>
            <person name="Dvorak J."/>
        </authorList>
    </citation>
    <scope>NUCLEOTIDE SEQUENCE [LARGE SCALE GENOMIC DNA]</scope>
    <source>
        <strain evidence="2">cv. AL8/78</strain>
    </source>
</reference>
<dbReference type="Gramene" id="AET3Gv20192800.16">
    <property type="protein sequence ID" value="AET3Gv20192800.16"/>
    <property type="gene ID" value="AET3Gv20192800"/>
</dbReference>
<name>A0A453E2D1_AEGTS</name>
<reference evidence="2" key="4">
    <citation type="submission" date="2019-03" db="UniProtKB">
        <authorList>
            <consortium name="EnsemblPlants"/>
        </authorList>
    </citation>
    <scope>IDENTIFICATION</scope>
</reference>
<reference evidence="3" key="2">
    <citation type="journal article" date="2017" name="Nat. Plants">
        <title>The Aegilops tauschii genome reveals multiple impacts of transposons.</title>
        <authorList>
            <person name="Zhao G."/>
            <person name="Zou C."/>
            <person name="Li K."/>
            <person name="Wang K."/>
            <person name="Li T."/>
            <person name="Gao L."/>
            <person name="Zhang X."/>
            <person name="Wang H."/>
            <person name="Yang Z."/>
            <person name="Liu X."/>
            <person name="Jiang W."/>
            <person name="Mao L."/>
            <person name="Kong X."/>
            <person name="Jiao Y."/>
            <person name="Jia J."/>
        </authorList>
    </citation>
    <scope>NUCLEOTIDE SEQUENCE [LARGE SCALE GENOMIC DNA]</scope>
    <source>
        <strain evidence="3">cv. AL8/78</strain>
    </source>
</reference>
<dbReference type="EnsemblPlants" id="AET3Gv20192800.16">
    <property type="protein sequence ID" value="AET3Gv20192800.16"/>
    <property type="gene ID" value="AET3Gv20192800"/>
</dbReference>
<evidence type="ECO:0000313" key="3">
    <source>
        <dbReference type="Proteomes" id="UP000015105"/>
    </source>
</evidence>
<dbReference type="AlphaFoldDB" id="A0A453E2D1"/>
<reference evidence="3" key="1">
    <citation type="journal article" date="2014" name="Science">
        <title>Ancient hybridizations among the ancestral genomes of bread wheat.</title>
        <authorList>
            <consortium name="International Wheat Genome Sequencing Consortium,"/>
            <person name="Marcussen T."/>
            <person name="Sandve S.R."/>
            <person name="Heier L."/>
            <person name="Spannagl M."/>
            <person name="Pfeifer M."/>
            <person name="Jakobsen K.S."/>
            <person name="Wulff B.B."/>
            <person name="Steuernagel B."/>
            <person name="Mayer K.F."/>
            <person name="Olsen O.A."/>
        </authorList>
    </citation>
    <scope>NUCLEOTIDE SEQUENCE [LARGE SCALE GENOMIC DNA]</scope>
    <source>
        <strain evidence="3">cv. AL8/78</strain>
    </source>
</reference>
<protein>
    <submittedName>
        <fullName evidence="2">Uncharacterized protein</fullName>
    </submittedName>
</protein>
<accession>A0A453E2D1</accession>